<name>A0A8S9RYZ2_BRACR</name>
<evidence type="ECO:0000313" key="1">
    <source>
        <dbReference type="EMBL" id="KAF3585786.1"/>
    </source>
</evidence>
<dbReference type="Proteomes" id="UP000712600">
    <property type="component" value="Unassembled WGS sequence"/>
</dbReference>
<proteinExistence type="predicted"/>
<comment type="caution">
    <text evidence="1">The sequence shown here is derived from an EMBL/GenBank/DDBJ whole genome shotgun (WGS) entry which is preliminary data.</text>
</comment>
<evidence type="ECO:0000313" key="2">
    <source>
        <dbReference type="Proteomes" id="UP000712600"/>
    </source>
</evidence>
<accession>A0A8S9RYZ2</accession>
<dbReference type="AlphaFoldDB" id="A0A8S9RYZ2"/>
<sequence length="244" mass="27324">MKTARSLQLGHPLNWTSSGNGRAGRMFDPARPSAELDWFSLADGGASRVVDSARPSAELEWFSSADGRAGRVADPARPSAKLVVWSIQLGHPPSWTLPQMSILCQKMDSIKPWEDETRANSIRSRRREIRGWDEDRLVDPTRRAGELDCSFGPTHPFGEFDSSFGPTRPASWTARSVQLARSASWTTRLVQLAERASWTTRSVKLPERSSWTCIHLAPMASRDDRALCLFHCFDAHDPFVQGFE</sequence>
<protein>
    <submittedName>
        <fullName evidence="1">Uncharacterized protein</fullName>
    </submittedName>
</protein>
<reference evidence="1" key="1">
    <citation type="submission" date="2019-12" db="EMBL/GenBank/DDBJ databases">
        <title>Genome sequencing and annotation of Brassica cretica.</title>
        <authorList>
            <person name="Studholme D.J."/>
            <person name="Sarris P."/>
        </authorList>
    </citation>
    <scope>NUCLEOTIDE SEQUENCE</scope>
    <source>
        <strain evidence="1">PFS-109/04</strain>
        <tissue evidence="1">Leaf</tissue>
    </source>
</reference>
<gene>
    <name evidence="1" type="ORF">F2Q69_00030345</name>
</gene>
<organism evidence="1 2">
    <name type="scientific">Brassica cretica</name>
    <name type="common">Mustard</name>
    <dbReference type="NCBI Taxonomy" id="69181"/>
    <lineage>
        <taxon>Eukaryota</taxon>
        <taxon>Viridiplantae</taxon>
        <taxon>Streptophyta</taxon>
        <taxon>Embryophyta</taxon>
        <taxon>Tracheophyta</taxon>
        <taxon>Spermatophyta</taxon>
        <taxon>Magnoliopsida</taxon>
        <taxon>eudicotyledons</taxon>
        <taxon>Gunneridae</taxon>
        <taxon>Pentapetalae</taxon>
        <taxon>rosids</taxon>
        <taxon>malvids</taxon>
        <taxon>Brassicales</taxon>
        <taxon>Brassicaceae</taxon>
        <taxon>Brassiceae</taxon>
        <taxon>Brassica</taxon>
    </lineage>
</organism>
<dbReference type="EMBL" id="QGKX02000088">
    <property type="protein sequence ID" value="KAF3585786.1"/>
    <property type="molecule type" value="Genomic_DNA"/>
</dbReference>